<accession>H2J6K0</accession>
<evidence type="ECO:0000313" key="2">
    <source>
        <dbReference type="EMBL" id="AEX85185.1"/>
    </source>
</evidence>
<feature type="transmembrane region" description="Helical" evidence="1">
    <location>
        <begin position="155"/>
        <end position="174"/>
    </location>
</feature>
<dbReference type="STRING" id="443254.Marpi_0755"/>
<keyword evidence="1" id="KW-0812">Transmembrane</keyword>
<keyword evidence="3" id="KW-1185">Reference proteome</keyword>
<protein>
    <submittedName>
        <fullName evidence="2">Uncharacterized protein</fullName>
    </submittedName>
</protein>
<dbReference type="AlphaFoldDB" id="H2J6K0"/>
<dbReference type="KEGG" id="mpz:Marpi_0755"/>
<dbReference type="EMBL" id="CP003257">
    <property type="protein sequence ID" value="AEX85185.1"/>
    <property type="molecule type" value="Genomic_DNA"/>
</dbReference>
<keyword evidence="1" id="KW-1133">Transmembrane helix</keyword>
<dbReference type="HOGENOM" id="CLU_1319671_0_0_0"/>
<feature type="transmembrane region" description="Helical" evidence="1">
    <location>
        <begin position="186"/>
        <end position="204"/>
    </location>
</feature>
<keyword evidence="1" id="KW-0472">Membrane</keyword>
<organism evidence="2 3">
    <name type="scientific">Marinitoga piezophila (strain DSM 14283 / JCM 11233 / KA3)</name>
    <dbReference type="NCBI Taxonomy" id="443254"/>
    <lineage>
        <taxon>Bacteria</taxon>
        <taxon>Thermotogati</taxon>
        <taxon>Thermotogota</taxon>
        <taxon>Thermotogae</taxon>
        <taxon>Petrotogales</taxon>
        <taxon>Petrotogaceae</taxon>
        <taxon>Marinitoga</taxon>
    </lineage>
</organism>
<evidence type="ECO:0000256" key="1">
    <source>
        <dbReference type="SAM" id="Phobius"/>
    </source>
</evidence>
<name>H2J6K0_MARPK</name>
<feature type="transmembrane region" description="Helical" evidence="1">
    <location>
        <begin position="66"/>
        <end position="87"/>
    </location>
</feature>
<feature type="transmembrane region" description="Helical" evidence="1">
    <location>
        <begin position="99"/>
        <end position="118"/>
    </location>
</feature>
<gene>
    <name evidence="2" type="ordered locus">Marpi_0755</name>
</gene>
<dbReference type="Proteomes" id="UP000007161">
    <property type="component" value="Chromosome"/>
</dbReference>
<dbReference type="OrthoDB" id="45886at2"/>
<feature type="transmembrane region" description="Helical" evidence="1">
    <location>
        <begin position="20"/>
        <end position="46"/>
    </location>
</feature>
<reference evidence="3" key="2">
    <citation type="submission" date="2012-01" db="EMBL/GenBank/DDBJ databases">
        <title>Complete sequence of chromosome of Marinitoga piezophila KA3.</title>
        <authorList>
            <person name="Lucas S."/>
            <person name="Han J."/>
            <person name="Lapidus A."/>
            <person name="Cheng J.-F."/>
            <person name="Goodwin L."/>
            <person name="Pitluck S."/>
            <person name="Peters L."/>
            <person name="Mikhailova N."/>
            <person name="Teshima H."/>
            <person name="Detter J.C."/>
            <person name="Han C."/>
            <person name="Tapia R."/>
            <person name="Land M."/>
            <person name="Hauser L."/>
            <person name="Kyrpides N."/>
            <person name="Ivanova N."/>
            <person name="Pagani I."/>
            <person name="Jebbar M."/>
            <person name="Vannier P."/>
            <person name="Oger P."/>
            <person name="Cario A."/>
            <person name="Bartlett D."/>
            <person name="Noll K.M."/>
            <person name="Woyke T."/>
        </authorList>
    </citation>
    <scope>NUCLEOTIDE SEQUENCE [LARGE SCALE GENOMIC DNA]</scope>
    <source>
        <strain evidence="3">DSM 14283 / JCM 11233 / KA3</strain>
    </source>
</reference>
<evidence type="ECO:0000313" key="3">
    <source>
        <dbReference type="Proteomes" id="UP000007161"/>
    </source>
</evidence>
<dbReference type="RefSeq" id="WP_014296257.1">
    <property type="nucleotide sequence ID" value="NC_016751.1"/>
</dbReference>
<reference evidence="2 3" key="1">
    <citation type="journal article" date="2012" name="J. Bacteriol.">
        <title>Complete Genome Sequence of the Thermophilic, Piezophilic, Heterotrophic Bacterium Marinitoga piezophila KA3.</title>
        <authorList>
            <person name="Lucas S."/>
            <person name="Han J."/>
            <person name="Lapidus A."/>
            <person name="Cheng J.F."/>
            <person name="Goodwin L.A."/>
            <person name="Pitluck S."/>
            <person name="Peters L."/>
            <person name="Mikhailova N."/>
            <person name="Teshima H."/>
            <person name="Detter J.C."/>
            <person name="Han C."/>
            <person name="Tapia R."/>
            <person name="Land M."/>
            <person name="Hauser L."/>
            <person name="Kyrpides N.C."/>
            <person name="Ivanova N."/>
            <person name="Pagani I."/>
            <person name="Vannier P."/>
            <person name="Oger P."/>
            <person name="Bartlett D.H."/>
            <person name="Noll K.M."/>
            <person name="Woyke T."/>
            <person name="Jebbar M."/>
        </authorList>
    </citation>
    <scope>NUCLEOTIDE SEQUENCE [LARGE SCALE GENOMIC DNA]</scope>
    <source>
        <strain evidence="3">DSM 14283 / JCM 11233 / KA3</strain>
    </source>
</reference>
<sequence length="208" mass="23879">MYRTLRFVFEKELRQKPYIIIIISALLFLPGDLGNLFAVIFASTILTRELETKNYALISTLPVSKYEIYLSYYIFGASIFLLSKGIYFGITKNNDLKTLMLSLLFFAFFYGLSVLSSIKGLGGIYVPIVIWVIDLFLKSNSVISDYSVVMQKNIFINIISVFLFFASMFIFHFTDSSNYTRSKNKIFTLLGIGIILIIVAWFLFNTLK</sequence>
<proteinExistence type="predicted"/>